<gene>
    <name evidence="1" type="ORF">CURHAP_LOCUS16468</name>
    <name evidence="2" type="ORF">ORAREDHAP_LOCUS16043</name>
</gene>
<evidence type="ECO:0000313" key="1">
    <source>
        <dbReference type="EMBL" id="CAB4270373.1"/>
    </source>
</evidence>
<reference evidence="4" key="1">
    <citation type="journal article" date="2020" name="Genome Biol.">
        <title>Gamete binning: chromosome-level and haplotype-resolved genome assembly enabled by high-throughput single-cell sequencing of gamete genomes.</title>
        <authorList>
            <person name="Campoy J.A."/>
            <person name="Sun H."/>
            <person name="Goel M."/>
            <person name="Jiao W.-B."/>
            <person name="Folz-Donahue K."/>
            <person name="Wang N."/>
            <person name="Rubio M."/>
            <person name="Liu C."/>
            <person name="Kukat C."/>
            <person name="Ruiz D."/>
            <person name="Huettel B."/>
            <person name="Schneeberger K."/>
        </authorList>
    </citation>
    <scope>NUCLEOTIDE SEQUENCE [LARGE SCALE GENOMIC DNA]</scope>
    <source>
        <strain evidence="4">cv. Rojo Pasion</strain>
    </source>
</reference>
<dbReference type="Proteomes" id="UP000507245">
    <property type="component" value="Unassembled WGS sequence"/>
</dbReference>
<dbReference type="AlphaFoldDB" id="A0A6J5U2G9"/>
<evidence type="ECO:0000313" key="2">
    <source>
        <dbReference type="EMBL" id="CAB4300772.1"/>
    </source>
</evidence>
<dbReference type="EMBL" id="CAEKKB010000002">
    <property type="protein sequence ID" value="CAB4300772.1"/>
    <property type="molecule type" value="Genomic_DNA"/>
</dbReference>
<keyword evidence="4" id="KW-1185">Reference proteome</keyword>
<reference evidence="1 3" key="2">
    <citation type="submission" date="2020-05" db="EMBL/GenBank/DDBJ databases">
        <authorList>
            <person name="Campoy J."/>
            <person name="Schneeberger K."/>
            <person name="Spophaly S."/>
        </authorList>
    </citation>
    <scope>NUCLEOTIDE SEQUENCE [LARGE SCALE GENOMIC DNA]</scope>
    <source>
        <strain evidence="1">PruArmRojPasFocal</strain>
    </source>
</reference>
<accession>A0A6J5U2G9</accession>
<evidence type="ECO:0000313" key="3">
    <source>
        <dbReference type="Proteomes" id="UP000507222"/>
    </source>
</evidence>
<dbReference type="EMBL" id="CAEKDK010000002">
    <property type="protein sequence ID" value="CAB4270373.1"/>
    <property type="molecule type" value="Genomic_DNA"/>
</dbReference>
<protein>
    <submittedName>
        <fullName evidence="1">Uncharacterized protein</fullName>
    </submittedName>
</protein>
<sequence>MAGLRLRWFPQPNSMPLYTLSVEFVRLPSIFEPFPSTNENYAFSGEWPASYWSLSHHPSSSRKLLIRHGFLRRYAFSPLGD</sequence>
<name>A0A6J5U2G9_PRUAR</name>
<dbReference type="Proteomes" id="UP000507222">
    <property type="component" value="Unassembled WGS sequence"/>
</dbReference>
<proteinExistence type="predicted"/>
<organism evidence="1 3">
    <name type="scientific">Prunus armeniaca</name>
    <name type="common">Apricot</name>
    <name type="synonym">Armeniaca vulgaris</name>
    <dbReference type="NCBI Taxonomy" id="36596"/>
    <lineage>
        <taxon>Eukaryota</taxon>
        <taxon>Viridiplantae</taxon>
        <taxon>Streptophyta</taxon>
        <taxon>Embryophyta</taxon>
        <taxon>Tracheophyta</taxon>
        <taxon>Spermatophyta</taxon>
        <taxon>Magnoliopsida</taxon>
        <taxon>eudicotyledons</taxon>
        <taxon>Gunneridae</taxon>
        <taxon>Pentapetalae</taxon>
        <taxon>rosids</taxon>
        <taxon>fabids</taxon>
        <taxon>Rosales</taxon>
        <taxon>Rosaceae</taxon>
        <taxon>Amygdaloideae</taxon>
        <taxon>Amygdaleae</taxon>
        <taxon>Prunus</taxon>
    </lineage>
</organism>
<evidence type="ECO:0000313" key="4">
    <source>
        <dbReference type="Proteomes" id="UP000507245"/>
    </source>
</evidence>